<protein>
    <submittedName>
        <fullName evidence="2">Uncharacterized protein</fullName>
    </submittedName>
</protein>
<dbReference type="EnsemblPlants" id="LPERR02G22310.1">
    <property type="protein sequence ID" value="LPERR02G22310.1"/>
    <property type="gene ID" value="LPERR02G22310"/>
</dbReference>
<feature type="region of interest" description="Disordered" evidence="1">
    <location>
        <begin position="1"/>
        <end position="20"/>
    </location>
</feature>
<dbReference type="Proteomes" id="UP000032180">
    <property type="component" value="Chromosome 2"/>
</dbReference>
<dbReference type="AlphaFoldDB" id="A0A0D9VJC2"/>
<organism evidence="2 3">
    <name type="scientific">Leersia perrieri</name>
    <dbReference type="NCBI Taxonomy" id="77586"/>
    <lineage>
        <taxon>Eukaryota</taxon>
        <taxon>Viridiplantae</taxon>
        <taxon>Streptophyta</taxon>
        <taxon>Embryophyta</taxon>
        <taxon>Tracheophyta</taxon>
        <taxon>Spermatophyta</taxon>
        <taxon>Magnoliopsida</taxon>
        <taxon>Liliopsida</taxon>
        <taxon>Poales</taxon>
        <taxon>Poaceae</taxon>
        <taxon>BOP clade</taxon>
        <taxon>Oryzoideae</taxon>
        <taxon>Oryzeae</taxon>
        <taxon>Oryzinae</taxon>
        <taxon>Leersia</taxon>
    </lineage>
</organism>
<name>A0A0D9VJC2_9ORYZ</name>
<evidence type="ECO:0000313" key="2">
    <source>
        <dbReference type="EnsemblPlants" id="LPERR02G22310.1"/>
    </source>
</evidence>
<dbReference type="Gramene" id="LPERR02G22310.1">
    <property type="protein sequence ID" value="LPERR02G22310.1"/>
    <property type="gene ID" value="LPERR02G22310"/>
</dbReference>
<sequence length="53" mass="5906">MGRPMGGIKGSTSRADARRQCRRPVVLIESKCLPRRWPKGAAARGTRRLRCGK</sequence>
<evidence type="ECO:0000313" key="3">
    <source>
        <dbReference type="Proteomes" id="UP000032180"/>
    </source>
</evidence>
<evidence type="ECO:0000256" key="1">
    <source>
        <dbReference type="SAM" id="MobiDB-lite"/>
    </source>
</evidence>
<keyword evidence="3" id="KW-1185">Reference proteome</keyword>
<proteinExistence type="predicted"/>
<dbReference type="HOGENOM" id="CLU_3071571_0_0_1"/>
<reference evidence="3" key="2">
    <citation type="submission" date="2013-12" db="EMBL/GenBank/DDBJ databases">
        <authorList>
            <person name="Yu Y."/>
            <person name="Lee S."/>
            <person name="de Baynast K."/>
            <person name="Wissotski M."/>
            <person name="Liu L."/>
            <person name="Talag J."/>
            <person name="Goicoechea J."/>
            <person name="Angelova A."/>
            <person name="Jetty R."/>
            <person name="Kudrna D."/>
            <person name="Golser W."/>
            <person name="Rivera L."/>
            <person name="Zhang J."/>
            <person name="Wing R."/>
        </authorList>
    </citation>
    <scope>NUCLEOTIDE SEQUENCE</scope>
</reference>
<accession>A0A0D9VJC2</accession>
<reference evidence="2 3" key="1">
    <citation type="submission" date="2012-08" db="EMBL/GenBank/DDBJ databases">
        <title>Oryza genome evolution.</title>
        <authorList>
            <person name="Wing R.A."/>
        </authorList>
    </citation>
    <scope>NUCLEOTIDE SEQUENCE</scope>
</reference>
<reference evidence="2" key="3">
    <citation type="submission" date="2015-04" db="UniProtKB">
        <authorList>
            <consortium name="EnsemblPlants"/>
        </authorList>
    </citation>
    <scope>IDENTIFICATION</scope>
</reference>